<dbReference type="RefSeq" id="WP_191689015.1">
    <property type="nucleotide sequence ID" value="NZ_JACSQY010000003.1"/>
</dbReference>
<name>A0ABR8PI68_9BACL</name>
<feature type="transmembrane region" description="Helical" evidence="6">
    <location>
        <begin position="105"/>
        <end position="124"/>
    </location>
</feature>
<keyword evidence="3 6" id="KW-0812">Transmembrane</keyword>
<dbReference type="PANTHER" id="PTHR33545:SF5">
    <property type="entry name" value="UPF0750 MEMBRANE PROTEIN YITT"/>
    <property type="match status" value="1"/>
</dbReference>
<comment type="subcellular location">
    <subcellularLocation>
        <location evidence="1">Cell membrane</location>
        <topology evidence="1">Multi-pass membrane protein</topology>
    </subcellularLocation>
</comment>
<feature type="transmembrane region" description="Helical" evidence="6">
    <location>
        <begin position="7"/>
        <end position="30"/>
    </location>
</feature>
<keyword evidence="8" id="KW-1185">Reference proteome</keyword>
<feature type="transmembrane region" description="Helical" evidence="6">
    <location>
        <begin position="50"/>
        <end position="69"/>
    </location>
</feature>
<organism evidence="7 8">
    <name type="scientific">Sporosarcina gallistercoris</name>
    <dbReference type="NCBI Taxonomy" id="2762245"/>
    <lineage>
        <taxon>Bacteria</taxon>
        <taxon>Bacillati</taxon>
        <taxon>Bacillota</taxon>
        <taxon>Bacilli</taxon>
        <taxon>Bacillales</taxon>
        <taxon>Caryophanaceae</taxon>
        <taxon>Sporosarcina</taxon>
    </lineage>
</organism>
<keyword evidence="5 6" id="KW-0472">Membrane</keyword>
<gene>
    <name evidence="7" type="ORF">H9659_05935</name>
</gene>
<comment type="caution">
    <text evidence="7">The sequence shown here is derived from an EMBL/GenBank/DDBJ whole genome shotgun (WGS) entry which is preliminary data.</text>
</comment>
<accession>A0ABR8PI68</accession>
<feature type="transmembrane region" description="Helical" evidence="6">
    <location>
        <begin position="145"/>
        <end position="165"/>
    </location>
</feature>
<dbReference type="Proteomes" id="UP000659496">
    <property type="component" value="Unassembled WGS sequence"/>
</dbReference>
<proteinExistence type="predicted"/>
<sequence>MESVKKIIALVVGSVFLAIGLNLFLIPQGLMEGGALGISLIVHYVTGTKVGLTFLLISIPIFMLTWVVYRPFFYNGIHGMLISALVIDLFAPLKDVAHILQSGPIASSAIGGIFIGIGTGLMLRRGISIGGTDLLAQLTARSLKINSGLIILLFDIIIVTVGSLSVPRVSLVLSLVTVCSVGLTISAIVSWNVKTVQSNDVFNRL</sequence>
<feature type="transmembrane region" description="Helical" evidence="6">
    <location>
        <begin position="171"/>
        <end position="193"/>
    </location>
</feature>
<dbReference type="Pfam" id="PF02588">
    <property type="entry name" value="YitT_membrane"/>
    <property type="match status" value="1"/>
</dbReference>
<reference evidence="7 8" key="1">
    <citation type="submission" date="2020-08" db="EMBL/GenBank/DDBJ databases">
        <title>A Genomic Blueprint of the Chicken Gut Microbiome.</title>
        <authorList>
            <person name="Gilroy R."/>
            <person name="Ravi A."/>
            <person name="Getino M."/>
            <person name="Pursley I."/>
            <person name="Horton D.L."/>
            <person name="Alikhan N.-F."/>
            <person name="Baker D."/>
            <person name="Gharbi K."/>
            <person name="Hall N."/>
            <person name="Watson M."/>
            <person name="Adriaenssens E.M."/>
            <person name="Foster-Nyarko E."/>
            <person name="Jarju S."/>
            <person name="Secka A."/>
            <person name="Antonio M."/>
            <person name="Oren A."/>
            <person name="Chaudhuri R."/>
            <person name="La Ragione R.M."/>
            <person name="Hildebrand F."/>
            <person name="Pallen M.J."/>
        </authorList>
    </citation>
    <scope>NUCLEOTIDE SEQUENCE [LARGE SCALE GENOMIC DNA]</scope>
    <source>
        <strain evidence="7 8">Sa3CUA8</strain>
    </source>
</reference>
<evidence type="ECO:0000256" key="4">
    <source>
        <dbReference type="ARBA" id="ARBA00022989"/>
    </source>
</evidence>
<evidence type="ECO:0000256" key="5">
    <source>
        <dbReference type="ARBA" id="ARBA00023136"/>
    </source>
</evidence>
<dbReference type="PANTHER" id="PTHR33545">
    <property type="entry name" value="UPF0750 MEMBRANE PROTEIN YITT-RELATED"/>
    <property type="match status" value="1"/>
</dbReference>
<evidence type="ECO:0000256" key="6">
    <source>
        <dbReference type="SAM" id="Phobius"/>
    </source>
</evidence>
<keyword evidence="2" id="KW-1003">Cell membrane</keyword>
<evidence type="ECO:0000313" key="8">
    <source>
        <dbReference type="Proteomes" id="UP000659496"/>
    </source>
</evidence>
<evidence type="ECO:0000256" key="2">
    <source>
        <dbReference type="ARBA" id="ARBA00022475"/>
    </source>
</evidence>
<dbReference type="InterPro" id="IPR003740">
    <property type="entry name" value="YitT"/>
</dbReference>
<keyword evidence="4 6" id="KW-1133">Transmembrane helix</keyword>
<evidence type="ECO:0000256" key="3">
    <source>
        <dbReference type="ARBA" id="ARBA00022692"/>
    </source>
</evidence>
<dbReference type="EMBL" id="JACSQY010000003">
    <property type="protein sequence ID" value="MBD7907862.1"/>
    <property type="molecule type" value="Genomic_DNA"/>
</dbReference>
<protein>
    <submittedName>
        <fullName evidence="7">YitT family protein</fullName>
    </submittedName>
</protein>
<dbReference type="InterPro" id="IPR051461">
    <property type="entry name" value="UPF0750_membrane"/>
</dbReference>
<evidence type="ECO:0000256" key="1">
    <source>
        <dbReference type="ARBA" id="ARBA00004651"/>
    </source>
</evidence>
<feature type="transmembrane region" description="Helical" evidence="6">
    <location>
        <begin position="76"/>
        <end position="93"/>
    </location>
</feature>
<evidence type="ECO:0000313" key="7">
    <source>
        <dbReference type="EMBL" id="MBD7907862.1"/>
    </source>
</evidence>